<keyword evidence="3" id="KW-1185">Reference proteome</keyword>
<dbReference type="RefSeq" id="WP_306833717.1">
    <property type="nucleotide sequence ID" value="NZ_JAUSRF010000005.1"/>
</dbReference>
<evidence type="ECO:0000313" key="3">
    <source>
        <dbReference type="Proteomes" id="UP001241472"/>
    </source>
</evidence>
<protein>
    <submittedName>
        <fullName evidence="2">Uncharacterized protein</fullName>
    </submittedName>
</protein>
<gene>
    <name evidence="2" type="ORF">J2T09_001969</name>
</gene>
<dbReference type="EMBL" id="JAUSRF010000005">
    <property type="protein sequence ID" value="MDP9837217.1"/>
    <property type="molecule type" value="Genomic_DNA"/>
</dbReference>
<sequence length="153" mass="16022">MSITLPTNVSPTSPTSNSASFEQKLNAAKSSQVLVEYLKENGKSAINEQELAALANNSNGNVSSEVSAAASYMVRHEDVFTAIETHDVAGKDGLSGVWNLEWAAAGGLEGSSVEAIAAMTEAFDRAIGASAKITEITTESKTELDATKQRAQN</sequence>
<feature type="region of interest" description="Disordered" evidence="1">
    <location>
        <begin position="1"/>
        <end position="21"/>
    </location>
</feature>
<comment type="caution">
    <text evidence="2">The sequence shown here is derived from an EMBL/GenBank/DDBJ whole genome shotgun (WGS) entry which is preliminary data.</text>
</comment>
<name>A0ABT9PRX8_9HYPH</name>
<feature type="compositionally biased region" description="Low complexity" evidence="1">
    <location>
        <begin position="1"/>
        <end position="20"/>
    </location>
</feature>
<reference evidence="2 3" key="1">
    <citation type="submission" date="2023-07" db="EMBL/GenBank/DDBJ databases">
        <title>Sorghum-associated microbial communities from plants grown in Nebraska, USA.</title>
        <authorList>
            <person name="Schachtman D."/>
        </authorList>
    </citation>
    <scope>NUCLEOTIDE SEQUENCE [LARGE SCALE GENOMIC DNA]</scope>
    <source>
        <strain evidence="2 3">DS1307</strain>
    </source>
</reference>
<evidence type="ECO:0000256" key="1">
    <source>
        <dbReference type="SAM" id="MobiDB-lite"/>
    </source>
</evidence>
<accession>A0ABT9PRX8</accession>
<proteinExistence type="predicted"/>
<dbReference type="Proteomes" id="UP001241472">
    <property type="component" value="Unassembled WGS sequence"/>
</dbReference>
<evidence type="ECO:0000313" key="2">
    <source>
        <dbReference type="EMBL" id="MDP9837217.1"/>
    </source>
</evidence>
<organism evidence="2 3">
    <name type="scientific">Neorhizobium huautlense</name>
    <dbReference type="NCBI Taxonomy" id="67774"/>
    <lineage>
        <taxon>Bacteria</taxon>
        <taxon>Pseudomonadati</taxon>
        <taxon>Pseudomonadota</taxon>
        <taxon>Alphaproteobacteria</taxon>
        <taxon>Hyphomicrobiales</taxon>
        <taxon>Rhizobiaceae</taxon>
        <taxon>Rhizobium/Agrobacterium group</taxon>
        <taxon>Neorhizobium</taxon>
    </lineage>
</organism>